<dbReference type="SMART" id="SM00724">
    <property type="entry name" value="TLC"/>
    <property type="match status" value="1"/>
</dbReference>
<dbReference type="PANTHER" id="PTHR13439:SF0">
    <property type="entry name" value="TOPOISOMERASE I DAMAGE AFFECTED PROTEIN 4"/>
    <property type="match status" value="1"/>
</dbReference>
<name>A0A8J9Z4D9_BRALA</name>
<protein>
    <submittedName>
        <fullName evidence="8">TMEM56 protein</fullName>
    </submittedName>
</protein>
<dbReference type="AlphaFoldDB" id="A0A8J9Z4D9"/>
<keyword evidence="2 5" id="KW-0812">Transmembrane</keyword>
<keyword evidence="3 6" id="KW-1133">Transmembrane helix</keyword>
<organism evidence="8 9">
    <name type="scientific">Branchiostoma lanceolatum</name>
    <name type="common">Common lancelet</name>
    <name type="synonym">Amphioxus lanceolatum</name>
    <dbReference type="NCBI Taxonomy" id="7740"/>
    <lineage>
        <taxon>Eukaryota</taxon>
        <taxon>Metazoa</taxon>
        <taxon>Chordata</taxon>
        <taxon>Cephalochordata</taxon>
        <taxon>Leptocardii</taxon>
        <taxon>Amphioxiformes</taxon>
        <taxon>Branchiostomatidae</taxon>
        <taxon>Branchiostoma</taxon>
    </lineage>
</organism>
<dbReference type="Pfam" id="PF03798">
    <property type="entry name" value="TRAM_LAG1_CLN8"/>
    <property type="match status" value="1"/>
</dbReference>
<dbReference type="GO" id="GO:0055088">
    <property type="term" value="P:lipid homeostasis"/>
    <property type="evidence" value="ECO:0007669"/>
    <property type="project" value="TreeGrafter"/>
</dbReference>
<reference evidence="8" key="1">
    <citation type="submission" date="2022-01" db="EMBL/GenBank/DDBJ databases">
        <authorList>
            <person name="Braso-Vives M."/>
        </authorList>
    </citation>
    <scope>NUCLEOTIDE SEQUENCE</scope>
</reference>
<dbReference type="OrthoDB" id="10432555at2759"/>
<feature type="transmembrane region" description="Helical" evidence="6">
    <location>
        <begin position="12"/>
        <end position="32"/>
    </location>
</feature>
<dbReference type="PANTHER" id="PTHR13439">
    <property type="entry name" value="CT120 PROTEIN"/>
    <property type="match status" value="1"/>
</dbReference>
<dbReference type="InterPro" id="IPR006634">
    <property type="entry name" value="TLC-dom"/>
</dbReference>
<dbReference type="Proteomes" id="UP000838412">
    <property type="component" value="Chromosome 16"/>
</dbReference>
<keyword evidence="9" id="KW-1185">Reference proteome</keyword>
<evidence type="ECO:0000256" key="6">
    <source>
        <dbReference type="SAM" id="Phobius"/>
    </source>
</evidence>
<sequence>MSSKPDQLFPYIASASFCAFFLVERAVLPRLYGTCSPTYRQMSAANRVRVCNSTTSFLHALIISTWVMYTFAMDENLKPENIRYESYYVHVETAFTVGYALSDTVSMIQQQYHPLVLHHVLLIIVGVTNTFIWPFCEYFGHLMVFWEVSNIFMNLRNILKYLGYDQSSSVCVANAVTFALTFFLCRIAPMPLFWYQVLFVCFPKPDSWRPEFFVGRTTYCCVIVLHAMCLVWFLHILQSVKEFLFKKSHVK</sequence>
<evidence type="ECO:0000313" key="9">
    <source>
        <dbReference type="Proteomes" id="UP000838412"/>
    </source>
</evidence>
<evidence type="ECO:0000256" key="4">
    <source>
        <dbReference type="ARBA" id="ARBA00023136"/>
    </source>
</evidence>
<dbReference type="InterPro" id="IPR050846">
    <property type="entry name" value="TLCD"/>
</dbReference>
<evidence type="ECO:0000256" key="2">
    <source>
        <dbReference type="ARBA" id="ARBA00022692"/>
    </source>
</evidence>
<dbReference type="GO" id="GO:0016020">
    <property type="term" value="C:membrane"/>
    <property type="evidence" value="ECO:0007669"/>
    <property type="project" value="UniProtKB-SubCell"/>
</dbReference>
<evidence type="ECO:0000256" key="1">
    <source>
        <dbReference type="ARBA" id="ARBA00004141"/>
    </source>
</evidence>
<feature type="transmembrane region" description="Helical" evidence="6">
    <location>
        <begin position="213"/>
        <end position="237"/>
    </location>
</feature>
<proteinExistence type="predicted"/>
<feature type="transmembrane region" description="Helical" evidence="6">
    <location>
        <begin position="115"/>
        <end position="132"/>
    </location>
</feature>
<accession>A0A8J9Z4D9</accession>
<dbReference type="PROSITE" id="PS50922">
    <property type="entry name" value="TLC"/>
    <property type="match status" value="1"/>
</dbReference>
<evidence type="ECO:0000259" key="7">
    <source>
        <dbReference type="PROSITE" id="PS50922"/>
    </source>
</evidence>
<evidence type="ECO:0000256" key="5">
    <source>
        <dbReference type="PROSITE-ProRule" id="PRU00205"/>
    </source>
</evidence>
<dbReference type="EMBL" id="OV696701">
    <property type="protein sequence ID" value="CAH1247513.1"/>
    <property type="molecule type" value="Genomic_DNA"/>
</dbReference>
<keyword evidence="4 5" id="KW-0472">Membrane</keyword>
<evidence type="ECO:0000256" key="3">
    <source>
        <dbReference type="ARBA" id="ARBA00022989"/>
    </source>
</evidence>
<gene>
    <name evidence="8" type="primary">TMEM56</name>
    <name evidence="8" type="ORF">BLAG_LOCUS9150</name>
</gene>
<feature type="domain" description="TLC" evidence="7">
    <location>
        <begin position="45"/>
        <end position="245"/>
    </location>
</feature>
<dbReference type="GO" id="GO:0005783">
    <property type="term" value="C:endoplasmic reticulum"/>
    <property type="evidence" value="ECO:0007669"/>
    <property type="project" value="TreeGrafter"/>
</dbReference>
<comment type="subcellular location">
    <subcellularLocation>
        <location evidence="1">Membrane</location>
        <topology evidence="1">Multi-pass membrane protein</topology>
    </subcellularLocation>
</comment>
<feature type="transmembrane region" description="Helical" evidence="6">
    <location>
        <begin position="53"/>
        <end position="72"/>
    </location>
</feature>
<evidence type="ECO:0000313" key="8">
    <source>
        <dbReference type="EMBL" id="CAH1247513.1"/>
    </source>
</evidence>
<feature type="transmembrane region" description="Helical" evidence="6">
    <location>
        <begin position="171"/>
        <end position="193"/>
    </location>
</feature>